<evidence type="ECO:0000256" key="6">
    <source>
        <dbReference type="HAMAP-Rule" id="MF_01358"/>
    </source>
</evidence>
<keyword evidence="2 6" id="KW-0813">Transport</keyword>
<organism evidence="9 10">
    <name type="scientific">Sulfobacillus thermosulfidooxidans</name>
    <dbReference type="NCBI Taxonomy" id="28034"/>
    <lineage>
        <taxon>Bacteria</taxon>
        <taxon>Bacillati</taxon>
        <taxon>Bacillota</taxon>
        <taxon>Clostridia</taxon>
        <taxon>Eubacteriales</taxon>
        <taxon>Clostridiales Family XVII. Incertae Sedis</taxon>
        <taxon>Sulfobacillus</taxon>
    </lineage>
</organism>
<evidence type="ECO:0000313" key="10">
    <source>
        <dbReference type="Proteomes" id="UP000242705"/>
    </source>
</evidence>
<evidence type="ECO:0000256" key="2">
    <source>
        <dbReference type="ARBA" id="ARBA00022448"/>
    </source>
</evidence>
<dbReference type="GO" id="GO:0048038">
    <property type="term" value="F:quinone binding"/>
    <property type="evidence" value="ECO:0007669"/>
    <property type="project" value="UniProtKB-KW"/>
</dbReference>
<comment type="subunit">
    <text evidence="6">NDH-1 is composed of 14 different subunits. Subunits NuoB, C, D, E, F, and G constitute the peripheral sector of the complex.</text>
</comment>
<comment type="similarity">
    <text evidence="1 6 7">Belongs to the complex I 49 kDa subunit family.</text>
</comment>
<comment type="subcellular location">
    <subcellularLocation>
        <location evidence="6">Cell membrane</location>
        <topology evidence="6">Peripheral membrane protein</topology>
        <orientation evidence="6">Cytoplasmic side</orientation>
    </subcellularLocation>
</comment>
<dbReference type="InterPro" id="IPR029014">
    <property type="entry name" value="NiFe-Hase_large"/>
</dbReference>
<dbReference type="Gene3D" id="1.10.645.10">
    <property type="entry name" value="Cytochrome-c3 Hydrogenase, chain B"/>
    <property type="match status" value="1"/>
</dbReference>
<evidence type="ECO:0000256" key="7">
    <source>
        <dbReference type="RuleBase" id="RU003685"/>
    </source>
</evidence>
<protein>
    <recommendedName>
        <fullName evidence="6">NADH-quinone oxidoreductase subunit D</fullName>
        <ecNumber evidence="6">7.1.1.-</ecNumber>
    </recommendedName>
    <alternativeName>
        <fullName evidence="6">NADH dehydrogenase I subunit D</fullName>
    </alternativeName>
    <alternativeName>
        <fullName evidence="6">NDH-1 subunit D</fullName>
    </alternativeName>
</protein>
<comment type="function">
    <text evidence="6">NDH-1 shuttles electrons from NADH, via FMN and iron-sulfur (Fe-S) centers, to quinones in the respiratory chain. The immediate electron acceptor for the enzyme in this species is believed to be a menaquinone. Couples the redox reaction to proton translocation (for every two electrons transferred, four hydrogen ions are translocated across the cytoplasmic membrane), and thus conserves the redox energy in a proton gradient.</text>
</comment>
<dbReference type="GO" id="GO:0005886">
    <property type="term" value="C:plasma membrane"/>
    <property type="evidence" value="ECO:0007669"/>
    <property type="project" value="UniProtKB-SubCell"/>
</dbReference>
<reference evidence="9 10" key="1">
    <citation type="journal article" date="2014" name="BMC Genomics">
        <title>Comparison of environmental and isolate Sulfobacillus genomes reveals diverse carbon, sulfur, nitrogen, and hydrogen metabolisms.</title>
        <authorList>
            <person name="Justice N.B."/>
            <person name="Norman A."/>
            <person name="Brown C.T."/>
            <person name="Singh A."/>
            <person name="Thomas B.C."/>
            <person name="Banfield J.F."/>
        </authorList>
    </citation>
    <scope>NUCLEOTIDE SEQUENCE [LARGE SCALE GENOMIC DNA]</scope>
    <source>
        <strain evidence="9">AMDSBA5</strain>
    </source>
</reference>
<comment type="caution">
    <text evidence="9">The sequence shown here is derived from an EMBL/GenBank/DDBJ whole genome shotgun (WGS) entry which is preliminary data.</text>
</comment>
<keyword evidence="5 6" id="KW-0520">NAD</keyword>
<dbReference type="EC" id="7.1.1.-" evidence="6"/>
<dbReference type="HAMAP" id="MF_01358">
    <property type="entry name" value="NDH1_NuoD"/>
    <property type="match status" value="1"/>
</dbReference>
<dbReference type="InterPro" id="IPR014029">
    <property type="entry name" value="NADH_UbQ_OxRdtase_49kDa_CS"/>
</dbReference>
<keyword evidence="6" id="KW-1003">Cell membrane</keyword>
<dbReference type="PANTHER" id="PTHR11993">
    <property type="entry name" value="NADH-UBIQUINONE OXIDOREDUCTASE 49 KDA SUBUNIT"/>
    <property type="match status" value="1"/>
</dbReference>
<dbReference type="SUPFAM" id="SSF56762">
    <property type="entry name" value="HydB/Nqo4-like"/>
    <property type="match status" value="1"/>
</dbReference>
<evidence type="ECO:0000313" key="9">
    <source>
        <dbReference type="EMBL" id="PSR25593.1"/>
    </source>
</evidence>
<dbReference type="EMBL" id="PXYX01000028">
    <property type="protein sequence ID" value="PSR25593.1"/>
    <property type="molecule type" value="Genomic_DNA"/>
</dbReference>
<dbReference type="InterPro" id="IPR022885">
    <property type="entry name" value="NDH1_su_D/H"/>
</dbReference>
<proteinExistence type="inferred from homology"/>
<keyword evidence="6" id="KW-0472">Membrane</keyword>
<dbReference type="PANTHER" id="PTHR11993:SF10">
    <property type="entry name" value="NADH DEHYDROGENASE [UBIQUINONE] IRON-SULFUR PROTEIN 2, MITOCHONDRIAL"/>
    <property type="match status" value="1"/>
</dbReference>
<dbReference type="InterPro" id="IPR001135">
    <property type="entry name" value="NADH_Q_OxRdtase_suD"/>
</dbReference>
<dbReference type="GO" id="GO:0050136">
    <property type="term" value="F:NADH dehydrogenase (quinone) (non-electrogenic) activity"/>
    <property type="evidence" value="ECO:0007669"/>
    <property type="project" value="UniProtKB-UniRule"/>
</dbReference>
<comment type="catalytic activity">
    <reaction evidence="6">
        <text>a quinone + NADH + 5 H(+)(in) = a quinol + NAD(+) + 4 H(+)(out)</text>
        <dbReference type="Rhea" id="RHEA:57888"/>
        <dbReference type="ChEBI" id="CHEBI:15378"/>
        <dbReference type="ChEBI" id="CHEBI:24646"/>
        <dbReference type="ChEBI" id="CHEBI:57540"/>
        <dbReference type="ChEBI" id="CHEBI:57945"/>
        <dbReference type="ChEBI" id="CHEBI:132124"/>
    </reaction>
</comment>
<sequence length="372" mass="42372">MKSFDPGTVSQQELVLNLGPQHPSTHGVFRMVLDLQGETIVRVTPHMGYLHRGFEKLAERRTAVQYQPYPDRWDYLAAMFDEMAYIGAGEALLEIEVPRRAHVLRGIVMELNRLASHLLWLGTFLLDVGALSPFLYTFREREMILDLLMELTGARLTYAYFRFGGLHHDAEDLWLKKVRAGIPYFRHRVREYRQLLDENEIFRRRVQGIGVIDGDMALRYGLSGPMLRASGVGWDIRSHRPYGIYSDVPVPVKTHNAGDTWARYVVRMDEMETSLDLLDIFLEMIEEGPILSKVPHTVKFPAKETYFSVEGPRGELGVYLVGNGTAYAHRLKIRPPSLFNLQVLSHLLIGHMVSDAVAILGSVDIVLGEVDR</sequence>
<dbReference type="Proteomes" id="UP000242705">
    <property type="component" value="Unassembled WGS sequence"/>
</dbReference>
<dbReference type="AlphaFoldDB" id="A0A2T2WTS8"/>
<keyword evidence="4 6" id="KW-1278">Translocase</keyword>
<gene>
    <name evidence="6" type="primary">nuoD</name>
    <name evidence="9" type="ORF">C7B47_11940</name>
</gene>
<dbReference type="GO" id="GO:0051287">
    <property type="term" value="F:NAD binding"/>
    <property type="evidence" value="ECO:0007669"/>
    <property type="project" value="InterPro"/>
</dbReference>
<evidence type="ECO:0000256" key="4">
    <source>
        <dbReference type="ARBA" id="ARBA00022967"/>
    </source>
</evidence>
<dbReference type="Pfam" id="PF00346">
    <property type="entry name" value="Complex1_49kDa"/>
    <property type="match status" value="1"/>
</dbReference>
<name>A0A2T2WTS8_SULTH</name>
<dbReference type="PROSITE" id="PS00535">
    <property type="entry name" value="COMPLEX1_49K"/>
    <property type="match status" value="1"/>
</dbReference>
<keyword evidence="3 6" id="KW-0874">Quinone</keyword>
<evidence type="ECO:0000259" key="8">
    <source>
        <dbReference type="Pfam" id="PF00346"/>
    </source>
</evidence>
<evidence type="ECO:0000256" key="3">
    <source>
        <dbReference type="ARBA" id="ARBA00022719"/>
    </source>
</evidence>
<accession>A0A2T2WTS8</accession>
<evidence type="ECO:0000256" key="1">
    <source>
        <dbReference type="ARBA" id="ARBA00005769"/>
    </source>
</evidence>
<feature type="domain" description="NADH-quinone oxidoreductase subunit D" evidence="8">
    <location>
        <begin position="127"/>
        <end position="296"/>
    </location>
</feature>
<evidence type="ECO:0000256" key="5">
    <source>
        <dbReference type="ARBA" id="ARBA00023027"/>
    </source>
</evidence>